<dbReference type="InterPro" id="IPR043129">
    <property type="entry name" value="ATPase_NBD"/>
</dbReference>
<protein>
    <submittedName>
        <fullName evidence="2">ROK family protein</fullName>
    </submittedName>
</protein>
<dbReference type="SUPFAM" id="SSF53067">
    <property type="entry name" value="Actin-like ATPase domain"/>
    <property type="match status" value="1"/>
</dbReference>
<dbReference type="EMBL" id="JAHSTP010000002">
    <property type="protein sequence ID" value="MBZ6150664.1"/>
    <property type="molecule type" value="Genomic_DNA"/>
</dbReference>
<organism evidence="2 3">
    <name type="scientific">Streptomyces olivaceus</name>
    <dbReference type="NCBI Taxonomy" id="47716"/>
    <lineage>
        <taxon>Bacteria</taxon>
        <taxon>Bacillati</taxon>
        <taxon>Actinomycetota</taxon>
        <taxon>Actinomycetes</taxon>
        <taxon>Kitasatosporales</taxon>
        <taxon>Streptomycetaceae</taxon>
        <taxon>Streptomyces</taxon>
    </lineage>
</organism>
<reference evidence="2 3" key="1">
    <citation type="submission" date="2021-06" db="EMBL/GenBank/DDBJ databases">
        <title>Ecological speciation of a Streptomyces species isolated from different habitats and geographic origins.</title>
        <authorList>
            <person name="Wang J."/>
        </authorList>
    </citation>
    <scope>NUCLEOTIDE SEQUENCE [LARGE SCALE GENOMIC DNA]</scope>
    <source>
        <strain evidence="2 3">FXJ8.012</strain>
    </source>
</reference>
<evidence type="ECO:0000313" key="3">
    <source>
        <dbReference type="Proteomes" id="UP000758701"/>
    </source>
</evidence>
<evidence type="ECO:0000313" key="2">
    <source>
        <dbReference type="EMBL" id="MBZ6150664.1"/>
    </source>
</evidence>
<evidence type="ECO:0000256" key="1">
    <source>
        <dbReference type="ARBA" id="ARBA00006479"/>
    </source>
</evidence>
<dbReference type="Pfam" id="PF00480">
    <property type="entry name" value="ROK"/>
    <property type="match status" value="1"/>
</dbReference>
<comment type="similarity">
    <text evidence="1">Belongs to the ROK (NagC/XylR) family.</text>
</comment>
<dbReference type="PANTHER" id="PTHR18964">
    <property type="entry name" value="ROK (REPRESSOR, ORF, KINASE) FAMILY"/>
    <property type="match status" value="1"/>
</dbReference>
<gene>
    <name evidence="2" type="ORF">KVH32_05705</name>
</gene>
<dbReference type="Proteomes" id="UP000758701">
    <property type="component" value="Unassembled WGS sequence"/>
</dbReference>
<sequence>MHLGIDIGGSKVALRAESSDGAVRETSFRWSGASRRADDVRELTAHITDMTGGRSRLRGVGIALPATVDAGGIVSAWPNRPWWTGLDLRALLRDLFPATGVRFGDDGDLAAVAEAAAAGVRDAVYVGVGTGIGGGIVSGGRSLPGPDRGSCELGHVVVDRSGPLCACGRRGCLQAEASGPAVLRAAARTLGREVTYDELVRGRAAGAPWACAALDHAAAVLATALVGAAELVRPELLVVGGGFAAGLPGFVTGVADRVAELARPGHPTPPVRPAVLGGLSSLHGAVLAARGLA</sequence>
<dbReference type="InterPro" id="IPR000600">
    <property type="entry name" value="ROK"/>
</dbReference>
<accession>A0ABS7VZG7</accession>
<proteinExistence type="inferred from homology"/>
<dbReference type="PANTHER" id="PTHR18964:SF149">
    <property type="entry name" value="BIFUNCTIONAL UDP-N-ACETYLGLUCOSAMINE 2-EPIMERASE_N-ACETYLMANNOSAMINE KINASE"/>
    <property type="match status" value="1"/>
</dbReference>
<keyword evidence="3" id="KW-1185">Reference proteome</keyword>
<dbReference type="Gene3D" id="3.30.420.40">
    <property type="match status" value="2"/>
</dbReference>
<dbReference type="RefSeq" id="WP_224339669.1">
    <property type="nucleotide sequence ID" value="NZ_JAHSST010000002.1"/>
</dbReference>
<comment type="caution">
    <text evidence="2">The sequence shown here is derived from an EMBL/GenBank/DDBJ whole genome shotgun (WGS) entry which is preliminary data.</text>
</comment>
<name>A0ABS7VZG7_STROV</name>